<gene>
    <name evidence="1" type="ORF">ANCCAN_20195</name>
</gene>
<dbReference type="AlphaFoldDB" id="A0A368FT43"/>
<comment type="caution">
    <text evidence="1">The sequence shown here is derived from an EMBL/GenBank/DDBJ whole genome shotgun (WGS) entry which is preliminary data.</text>
</comment>
<proteinExistence type="predicted"/>
<dbReference type="Proteomes" id="UP000252519">
    <property type="component" value="Unassembled WGS sequence"/>
</dbReference>
<reference evidence="1 2" key="1">
    <citation type="submission" date="2014-10" db="EMBL/GenBank/DDBJ databases">
        <title>Draft genome of the hookworm Ancylostoma caninum.</title>
        <authorList>
            <person name="Mitreva M."/>
        </authorList>
    </citation>
    <scope>NUCLEOTIDE SEQUENCE [LARGE SCALE GENOMIC DNA]</scope>
    <source>
        <strain evidence="1 2">Baltimore</strain>
    </source>
</reference>
<name>A0A368FT43_ANCCA</name>
<dbReference type="STRING" id="29170.A0A368FT43"/>
<evidence type="ECO:0000313" key="2">
    <source>
        <dbReference type="Proteomes" id="UP000252519"/>
    </source>
</evidence>
<dbReference type="EMBL" id="JOJR01000842">
    <property type="protein sequence ID" value="RCN33960.1"/>
    <property type="molecule type" value="Genomic_DNA"/>
</dbReference>
<sequence>MEKVSGNKTCLETQPFEQNSNAFFYLYLIYSFTNLITLSEKLGDLAGVTHRVIELLEELRRLHSDCLETDRPPSTVPSSVVVIGSEDEEKTVSNRAVRSP</sequence>
<accession>A0A368FT43</accession>
<keyword evidence="2" id="KW-1185">Reference proteome</keyword>
<evidence type="ECO:0000313" key="1">
    <source>
        <dbReference type="EMBL" id="RCN33960.1"/>
    </source>
</evidence>
<protein>
    <submittedName>
        <fullName evidence="1">Uncharacterized protein</fullName>
    </submittedName>
</protein>
<organism evidence="1 2">
    <name type="scientific">Ancylostoma caninum</name>
    <name type="common">Dog hookworm</name>
    <dbReference type="NCBI Taxonomy" id="29170"/>
    <lineage>
        <taxon>Eukaryota</taxon>
        <taxon>Metazoa</taxon>
        <taxon>Ecdysozoa</taxon>
        <taxon>Nematoda</taxon>
        <taxon>Chromadorea</taxon>
        <taxon>Rhabditida</taxon>
        <taxon>Rhabditina</taxon>
        <taxon>Rhabditomorpha</taxon>
        <taxon>Strongyloidea</taxon>
        <taxon>Ancylostomatidae</taxon>
        <taxon>Ancylostomatinae</taxon>
        <taxon>Ancylostoma</taxon>
    </lineage>
</organism>